<dbReference type="InterPro" id="IPR048862">
    <property type="entry name" value="SPOCS_spoVID_N"/>
</dbReference>
<dbReference type="CDD" id="cd00118">
    <property type="entry name" value="LysM"/>
    <property type="match status" value="1"/>
</dbReference>
<dbReference type="PROSITE" id="PS51782">
    <property type="entry name" value="LYSM"/>
    <property type="match status" value="1"/>
</dbReference>
<dbReference type="AlphaFoldDB" id="A0A1G7ZTB1"/>
<dbReference type="SUPFAM" id="SSF54106">
    <property type="entry name" value="LysM domain"/>
    <property type="match status" value="1"/>
</dbReference>
<protein>
    <submittedName>
        <fullName evidence="3">Stage VI sporulation protein D</fullName>
    </submittedName>
</protein>
<dbReference type="PANTHER" id="PTHR33734">
    <property type="entry name" value="LYSM DOMAIN-CONTAINING GPI-ANCHORED PROTEIN 2"/>
    <property type="match status" value="1"/>
</dbReference>
<evidence type="ECO:0000256" key="1">
    <source>
        <dbReference type="SAM" id="MobiDB-lite"/>
    </source>
</evidence>
<dbReference type="Pfam" id="PF01476">
    <property type="entry name" value="LysM"/>
    <property type="match status" value="1"/>
</dbReference>
<dbReference type="Gene3D" id="3.10.350.10">
    <property type="entry name" value="LysM domain"/>
    <property type="match status" value="1"/>
</dbReference>
<feature type="compositionally biased region" description="Acidic residues" evidence="1">
    <location>
        <begin position="459"/>
        <end position="483"/>
    </location>
</feature>
<reference evidence="3 4" key="1">
    <citation type="submission" date="2016-10" db="EMBL/GenBank/DDBJ databases">
        <authorList>
            <person name="de Groot N.N."/>
        </authorList>
    </citation>
    <scope>NUCLEOTIDE SEQUENCE [LARGE SCALE GENOMIC DNA]</scope>
    <source>
        <strain evidence="3 4">L 420-91</strain>
    </source>
</reference>
<dbReference type="InterPro" id="IPR018392">
    <property type="entry name" value="LysM"/>
</dbReference>
<dbReference type="PANTHER" id="PTHR33734:SF22">
    <property type="entry name" value="MEMBRANE-BOUND LYTIC MUREIN TRANSGLYCOSYLASE D"/>
    <property type="match status" value="1"/>
</dbReference>
<feature type="domain" description="LysM" evidence="2">
    <location>
        <begin position="508"/>
        <end position="552"/>
    </location>
</feature>
<dbReference type="OrthoDB" id="2966368at2"/>
<organism evidence="3 4">
    <name type="scientific">Aneurinibacillus thermoaerophilus</name>
    <dbReference type="NCBI Taxonomy" id="143495"/>
    <lineage>
        <taxon>Bacteria</taxon>
        <taxon>Bacillati</taxon>
        <taxon>Bacillota</taxon>
        <taxon>Bacilli</taxon>
        <taxon>Bacillales</taxon>
        <taxon>Paenibacillaceae</taxon>
        <taxon>Aneurinibacillus group</taxon>
        <taxon>Aneurinibacillus</taxon>
    </lineage>
</organism>
<gene>
    <name evidence="3" type="ORF">SAMN04489735_101240</name>
</gene>
<dbReference type="SMART" id="SM00257">
    <property type="entry name" value="LysM"/>
    <property type="match status" value="1"/>
</dbReference>
<evidence type="ECO:0000259" key="2">
    <source>
        <dbReference type="PROSITE" id="PS51782"/>
    </source>
</evidence>
<evidence type="ECO:0000313" key="4">
    <source>
        <dbReference type="Proteomes" id="UP000198956"/>
    </source>
</evidence>
<proteinExistence type="predicted"/>
<name>A0A1G7ZTB1_ANETH</name>
<feature type="compositionally biased region" description="Basic and acidic residues" evidence="1">
    <location>
        <begin position="363"/>
        <end position="376"/>
    </location>
</feature>
<feature type="compositionally biased region" description="Polar residues" evidence="1">
    <location>
        <begin position="437"/>
        <end position="447"/>
    </location>
</feature>
<dbReference type="Proteomes" id="UP000198956">
    <property type="component" value="Unassembled WGS sequence"/>
</dbReference>
<sequence length="556" mass="61764">MQNNRAAILTFPVQHSVFISPDQSEIEQIDEIELTPHIQIQETVDEVIVSGYLKLEGKYVGKPPKFPDIPSNEKEMPVTGYVDSVVFNPFAMNPDDFEEESERTTFIEKIPVHICIARSKIEDIEQMYASILSFDYEIQSTRKLSIIAELALNGVKNAGFASSATEETKLLQTKFEYVASHQEAEETQESEASSRPADDKGEEDSTQSEATPAIFIPKEEQAIAETDKEDDVVQETDAAAPPQPTIQSVKMEEGRKDEEITEPSVEAKMMKEQPVQAEAVKAEEQPVQAEAVKAEEQPVQAEAVKAEEQPIQAEAVKAEEQPVQAEAVKAEEQPVQAGAAKTEEQSVQAEAVEKTIQANGTEEEARSHTPETKQQETDVQSTETEAELTEESASVTVPDVQSKAHDECNEEKENRAEEREEAKVSITLKGTKRDPVTVTTPFLSSYGQRGENEAIERSAEEEEAVEEVRDEEEAPGEEEETLEEDKKGSAFYLMSFMKQKEEKFTRLKMCIAQQDETLEEIAEKYNVSVIDIAQANGLHSSATVAKGQVLYIPVKA</sequence>
<dbReference type="InterPro" id="IPR036779">
    <property type="entry name" value="LysM_dom_sf"/>
</dbReference>
<dbReference type="Pfam" id="PF20918">
    <property type="entry name" value="SPOCS_spoVID-N"/>
    <property type="match status" value="1"/>
</dbReference>
<dbReference type="RefSeq" id="WP_091260420.1">
    <property type="nucleotide sequence ID" value="NZ_FNDE01000012.1"/>
</dbReference>
<evidence type="ECO:0000313" key="3">
    <source>
        <dbReference type="EMBL" id="SDH11945.1"/>
    </source>
</evidence>
<feature type="region of interest" description="Disordered" evidence="1">
    <location>
        <begin position="180"/>
        <end position="487"/>
    </location>
</feature>
<dbReference type="EMBL" id="FNDE01000012">
    <property type="protein sequence ID" value="SDH11945.1"/>
    <property type="molecule type" value="Genomic_DNA"/>
</dbReference>
<accession>A0A1G7ZTB1</accession>
<feature type="compositionally biased region" description="Basic and acidic residues" evidence="1">
    <location>
        <begin position="402"/>
        <end position="423"/>
    </location>
</feature>